<dbReference type="PROSITE" id="PS50995">
    <property type="entry name" value="HTH_MARR_2"/>
    <property type="match status" value="1"/>
</dbReference>
<dbReference type="Proteomes" id="UP001597262">
    <property type="component" value="Unassembled WGS sequence"/>
</dbReference>
<dbReference type="PRINTS" id="PR00598">
    <property type="entry name" value="HTHMARR"/>
</dbReference>
<dbReference type="CDD" id="cd00090">
    <property type="entry name" value="HTH_ARSR"/>
    <property type="match status" value="1"/>
</dbReference>
<proteinExistence type="predicted"/>
<evidence type="ECO:0000313" key="5">
    <source>
        <dbReference type="EMBL" id="MFD1175912.1"/>
    </source>
</evidence>
<dbReference type="InterPro" id="IPR000835">
    <property type="entry name" value="HTH_MarR-typ"/>
</dbReference>
<keyword evidence="2" id="KW-0238">DNA-binding</keyword>
<comment type="caution">
    <text evidence="5">The sequence shown here is derived from an EMBL/GenBank/DDBJ whole genome shotgun (WGS) entry which is preliminary data.</text>
</comment>
<dbReference type="InterPro" id="IPR036388">
    <property type="entry name" value="WH-like_DNA-bd_sf"/>
</dbReference>
<reference evidence="6" key="1">
    <citation type="journal article" date="2019" name="Int. J. Syst. Evol. Microbiol.">
        <title>The Global Catalogue of Microorganisms (GCM) 10K type strain sequencing project: providing services to taxonomists for standard genome sequencing and annotation.</title>
        <authorList>
            <consortium name="The Broad Institute Genomics Platform"/>
            <consortium name="The Broad Institute Genome Sequencing Center for Infectious Disease"/>
            <person name="Wu L."/>
            <person name="Ma J."/>
        </authorList>
    </citation>
    <scope>NUCLEOTIDE SEQUENCE [LARGE SCALE GENOMIC DNA]</scope>
    <source>
        <strain evidence="6">CCUG 59189</strain>
    </source>
</reference>
<feature type="domain" description="HTH marR-type" evidence="4">
    <location>
        <begin position="8"/>
        <end position="138"/>
    </location>
</feature>
<keyword evidence="6" id="KW-1185">Reference proteome</keyword>
<keyword evidence="1" id="KW-0805">Transcription regulation</keyword>
<protein>
    <submittedName>
        <fullName evidence="5">MarR family winged helix-turn-helix transcriptional regulator</fullName>
    </submittedName>
</protein>
<dbReference type="RefSeq" id="WP_379317737.1">
    <property type="nucleotide sequence ID" value="NZ_JBHTLM010000003.1"/>
</dbReference>
<keyword evidence="3" id="KW-0804">Transcription</keyword>
<dbReference type="EMBL" id="JBHTLM010000003">
    <property type="protein sequence ID" value="MFD1175912.1"/>
    <property type="molecule type" value="Genomic_DNA"/>
</dbReference>
<evidence type="ECO:0000256" key="1">
    <source>
        <dbReference type="ARBA" id="ARBA00023015"/>
    </source>
</evidence>
<dbReference type="InterPro" id="IPR011991">
    <property type="entry name" value="ArsR-like_HTH"/>
</dbReference>
<accession>A0ABW3RTV8</accession>
<dbReference type="PANTHER" id="PTHR42756">
    <property type="entry name" value="TRANSCRIPTIONAL REGULATOR, MARR"/>
    <property type="match status" value="1"/>
</dbReference>
<sequence>MTEEHSVESIILYRLHFLSKEINSKFSECTGISQSRLELLHQLYQIEGELSQQELQQELKIDNAAITRHVKQLEADGMITRRKKASDNRVTLVQLTDYGRQKISSFQEEKKRFVASMLKEINEEEKNLLLDLLGRIHHCIKDL</sequence>
<dbReference type="PANTHER" id="PTHR42756:SF1">
    <property type="entry name" value="TRANSCRIPTIONAL REPRESSOR OF EMRAB OPERON"/>
    <property type="match status" value="1"/>
</dbReference>
<organism evidence="5 6">
    <name type="scientific">Paenibacillus puldeungensis</name>
    <dbReference type="NCBI Taxonomy" id="696536"/>
    <lineage>
        <taxon>Bacteria</taxon>
        <taxon>Bacillati</taxon>
        <taxon>Bacillota</taxon>
        <taxon>Bacilli</taxon>
        <taxon>Bacillales</taxon>
        <taxon>Paenibacillaceae</taxon>
        <taxon>Paenibacillus</taxon>
    </lineage>
</organism>
<evidence type="ECO:0000259" key="4">
    <source>
        <dbReference type="PROSITE" id="PS50995"/>
    </source>
</evidence>
<dbReference type="Gene3D" id="1.10.10.10">
    <property type="entry name" value="Winged helix-like DNA-binding domain superfamily/Winged helix DNA-binding domain"/>
    <property type="match status" value="1"/>
</dbReference>
<dbReference type="Pfam" id="PF01047">
    <property type="entry name" value="MarR"/>
    <property type="match status" value="1"/>
</dbReference>
<dbReference type="SMART" id="SM00347">
    <property type="entry name" value="HTH_MARR"/>
    <property type="match status" value="1"/>
</dbReference>
<dbReference type="SUPFAM" id="SSF46785">
    <property type="entry name" value="Winged helix' DNA-binding domain"/>
    <property type="match status" value="1"/>
</dbReference>
<evidence type="ECO:0000256" key="2">
    <source>
        <dbReference type="ARBA" id="ARBA00023125"/>
    </source>
</evidence>
<name>A0ABW3RTV8_9BACL</name>
<evidence type="ECO:0000256" key="3">
    <source>
        <dbReference type="ARBA" id="ARBA00023163"/>
    </source>
</evidence>
<gene>
    <name evidence="5" type="ORF">ACFQ3W_06275</name>
</gene>
<evidence type="ECO:0000313" key="6">
    <source>
        <dbReference type="Proteomes" id="UP001597262"/>
    </source>
</evidence>
<dbReference type="InterPro" id="IPR036390">
    <property type="entry name" value="WH_DNA-bd_sf"/>
</dbReference>